<comment type="caution">
    <text evidence="1">The sequence shown here is derived from an EMBL/GenBank/DDBJ whole genome shotgun (WGS) entry which is preliminary data.</text>
</comment>
<name>A0A0W8F8P5_9ZZZZ</name>
<evidence type="ECO:0000313" key="1">
    <source>
        <dbReference type="EMBL" id="KUG17256.1"/>
    </source>
</evidence>
<sequence length="40" mass="4727">MVKVHWITIVKRIMVERKLGEANEELRKKINKILPQALSI</sequence>
<proteinExistence type="predicted"/>
<gene>
    <name evidence="1" type="ORF">ASZ90_013078</name>
</gene>
<reference evidence="1" key="1">
    <citation type="journal article" date="2015" name="Proc. Natl. Acad. Sci. U.S.A.">
        <title>Networks of energetic and metabolic interactions define dynamics in microbial communities.</title>
        <authorList>
            <person name="Embree M."/>
            <person name="Liu J.K."/>
            <person name="Al-Bassam M.M."/>
            <person name="Zengler K."/>
        </authorList>
    </citation>
    <scope>NUCLEOTIDE SEQUENCE</scope>
</reference>
<protein>
    <submittedName>
        <fullName evidence="1">Uncharacterized protein</fullName>
    </submittedName>
</protein>
<dbReference type="EMBL" id="LNQE01001455">
    <property type="protein sequence ID" value="KUG17256.1"/>
    <property type="molecule type" value="Genomic_DNA"/>
</dbReference>
<organism evidence="1">
    <name type="scientific">hydrocarbon metagenome</name>
    <dbReference type="NCBI Taxonomy" id="938273"/>
    <lineage>
        <taxon>unclassified sequences</taxon>
        <taxon>metagenomes</taxon>
        <taxon>ecological metagenomes</taxon>
    </lineage>
</organism>
<dbReference type="AlphaFoldDB" id="A0A0W8F8P5"/>
<accession>A0A0W8F8P5</accession>